<feature type="chain" id="PRO_5045617881" description="Cellulase (Glycosyl hydrolase family 5)" evidence="1">
    <location>
        <begin position="20"/>
        <end position="850"/>
    </location>
</feature>
<evidence type="ECO:0008006" key="4">
    <source>
        <dbReference type="Google" id="ProtNLM"/>
    </source>
</evidence>
<reference evidence="2 3" key="1">
    <citation type="submission" date="2020-03" db="EMBL/GenBank/DDBJ databases">
        <title>Genomic Encyclopedia of Type Strains, Phase IV (KMG-IV): sequencing the most valuable type-strain genomes for metagenomic binning, comparative biology and taxonomic classification.</title>
        <authorList>
            <person name="Goeker M."/>
        </authorList>
    </citation>
    <scope>NUCLEOTIDE SEQUENCE [LARGE SCALE GENOMIC DNA]</scope>
    <source>
        <strain evidence="2 3">DSM 101599</strain>
    </source>
</reference>
<dbReference type="EMBL" id="JAASQL010000001">
    <property type="protein sequence ID" value="NIJ44847.1"/>
    <property type="molecule type" value="Genomic_DNA"/>
</dbReference>
<dbReference type="Proteomes" id="UP000745859">
    <property type="component" value="Unassembled WGS sequence"/>
</dbReference>
<dbReference type="SUPFAM" id="SSF51445">
    <property type="entry name" value="(Trans)glycosidases"/>
    <property type="match status" value="1"/>
</dbReference>
<name>A0ABX0U7Q6_9FLAO</name>
<dbReference type="Gene3D" id="3.20.20.80">
    <property type="entry name" value="Glycosidases"/>
    <property type="match status" value="1"/>
</dbReference>
<gene>
    <name evidence="2" type="ORF">FHR24_001286</name>
</gene>
<evidence type="ECO:0000313" key="3">
    <source>
        <dbReference type="Proteomes" id="UP000745859"/>
    </source>
</evidence>
<accession>A0ABX0U7Q6</accession>
<dbReference type="RefSeq" id="WP_167185618.1">
    <property type="nucleotide sequence ID" value="NZ_JAASQL010000001.1"/>
</dbReference>
<keyword evidence="3" id="KW-1185">Reference proteome</keyword>
<dbReference type="InterPro" id="IPR017853">
    <property type="entry name" value="GH"/>
</dbReference>
<sequence length="850" mass="97665">MIQKLFILVCFFTTNFIIAQSSTYVADDGIIRWKKNKEEVCLFGTNYSVPFAYWDYRAELIGNNQEEAIDEDVYHISRLGLDGFRIHVQENYISDEFGNLTFNRHLQLFDYLLFKLKKRGIKLYITPMYLNEAHPSSFNTKYGKSVGCLSNEAAFTVQENYLKQFVNHVNPYTGIAYKNDPDIVAFEIVNEPKHFKAPKLVKEYINTMYDAIRSTGCDVPLMYNMTTCVDFIDDVLASKVNGGSFQWYPTGLTANQTLKGNFLPNVDQYLVPFNQQLKEQKRPKFIYEFSPADTDAPYLYPAMARSFREAGFQFAAHFAYDPLHQAHANIEYKTHFLNLAYTPAKAIGLKIASEVFHQIPMYKTYGRFPKNNQFEDITLSHQQKLAFLNTDEKYFYTNTVKQTPKNIKKLKEIAGVGNSPIVEYSGNGAYFLEKIAKGVWRFEVMPDAFWVKDPFFVPYTKGESAVTLSRQQKVRIKLKDLGENFIVKGINKGNLLDVKADVNQFRVEPGVYIVSKKGIENKYNPTDTLGNIQLGEFYMPTRKPYQDYLLHKSPVEVSLTENLKLSAKIISEEKPEQVELILLSKGKGEVVAMNKIDEYSYEAQLPAKYTNKPQIIRYYISYKLKGVYVSYPGNNQDVYLGDRRIYTDDLKLDDSEPYYIRVVEPDNPVYLFNATTDWESIIKMKRSDVIPVSASIFPSQSKINFRFPSKKVNADEFAFRFYCGDKVKARKNDIIKKNKIIIYGQAKGSKAQEIEIQLLMEDGTVYSSVVSVGNQLENYTALLSDFKKSSSILIPRPYPKFQAYDLKSESKTRLNIQSVASIQLILKKSPEFNSFSKNTGVNILWIACSN</sequence>
<proteinExistence type="predicted"/>
<organism evidence="2 3">
    <name type="scientific">Wenyingzhuangia heitensis</name>
    <dbReference type="NCBI Taxonomy" id="1487859"/>
    <lineage>
        <taxon>Bacteria</taxon>
        <taxon>Pseudomonadati</taxon>
        <taxon>Bacteroidota</taxon>
        <taxon>Flavobacteriia</taxon>
        <taxon>Flavobacteriales</taxon>
        <taxon>Flavobacteriaceae</taxon>
        <taxon>Wenyingzhuangia</taxon>
    </lineage>
</organism>
<comment type="caution">
    <text evidence="2">The sequence shown here is derived from an EMBL/GenBank/DDBJ whole genome shotgun (WGS) entry which is preliminary data.</text>
</comment>
<evidence type="ECO:0000313" key="2">
    <source>
        <dbReference type="EMBL" id="NIJ44847.1"/>
    </source>
</evidence>
<keyword evidence="1" id="KW-0732">Signal</keyword>
<protein>
    <recommendedName>
        <fullName evidence="4">Cellulase (Glycosyl hydrolase family 5)</fullName>
    </recommendedName>
</protein>
<evidence type="ECO:0000256" key="1">
    <source>
        <dbReference type="SAM" id="SignalP"/>
    </source>
</evidence>
<feature type="signal peptide" evidence="1">
    <location>
        <begin position="1"/>
        <end position="19"/>
    </location>
</feature>